<dbReference type="NCBIfam" id="TIGR02937">
    <property type="entry name" value="sigma70-ECF"/>
    <property type="match status" value="1"/>
</dbReference>
<accession>A0A2T5PDF2</accession>
<dbReference type="FunFam" id="1.10.1740.10:FF:000009">
    <property type="entry name" value="RNA polymerase sigma factor"/>
    <property type="match status" value="1"/>
</dbReference>
<dbReference type="InterPro" id="IPR014284">
    <property type="entry name" value="RNA_pol_sigma-70_dom"/>
</dbReference>
<reference evidence="7 8" key="1">
    <citation type="submission" date="2018-04" db="EMBL/GenBank/DDBJ databases">
        <title>Pseudomonas sp. nov., isolated from mangrove soil.</title>
        <authorList>
            <person name="Chen C."/>
        </authorList>
    </citation>
    <scope>NUCLEOTIDE SEQUENCE [LARGE SCALE GENOMIC DNA]</scope>
    <source>
        <strain evidence="7 8">TC-11</strain>
    </source>
</reference>
<feature type="domain" description="RNA polymerase sigma factor 70 region 4 type 2" evidence="6">
    <location>
        <begin position="114"/>
        <end position="166"/>
    </location>
</feature>
<protein>
    <submittedName>
        <fullName evidence="7">RNA polymerase subunit sigma</fullName>
    </submittedName>
</protein>
<evidence type="ECO:0000256" key="2">
    <source>
        <dbReference type="ARBA" id="ARBA00023015"/>
    </source>
</evidence>
<dbReference type="CDD" id="cd06171">
    <property type="entry name" value="Sigma70_r4"/>
    <property type="match status" value="1"/>
</dbReference>
<comment type="caution">
    <text evidence="7">The sequence shown here is derived from an EMBL/GenBank/DDBJ whole genome shotgun (WGS) entry which is preliminary data.</text>
</comment>
<keyword evidence="4" id="KW-0804">Transcription</keyword>
<evidence type="ECO:0000313" key="8">
    <source>
        <dbReference type="Proteomes" id="UP000244064"/>
    </source>
</evidence>
<dbReference type="PANTHER" id="PTHR43133:SF63">
    <property type="entry name" value="RNA POLYMERASE SIGMA FACTOR FECI-RELATED"/>
    <property type="match status" value="1"/>
</dbReference>
<keyword evidence="2" id="KW-0805">Transcription regulation</keyword>
<dbReference type="NCBIfam" id="NF007232">
    <property type="entry name" value="PRK09651.1"/>
    <property type="match status" value="1"/>
</dbReference>
<dbReference type="Proteomes" id="UP000244064">
    <property type="component" value="Unassembled WGS sequence"/>
</dbReference>
<evidence type="ECO:0000256" key="1">
    <source>
        <dbReference type="ARBA" id="ARBA00010641"/>
    </source>
</evidence>
<comment type="similarity">
    <text evidence="1">Belongs to the sigma-70 factor family. ECF subfamily.</text>
</comment>
<gene>
    <name evidence="7" type="ORF">DBO85_03525</name>
</gene>
<dbReference type="Gene3D" id="1.10.1740.10">
    <property type="match status" value="1"/>
</dbReference>
<dbReference type="InterPro" id="IPR007627">
    <property type="entry name" value="RNA_pol_sigma70_r2"/>
</dbReference>
<dbReference type="InterPro" id="IPR013324">
    <property type="entry name" value="RNA_pol_sigma_r3/r4-like"/>
</dbReference>
<dbReference type="Gene3D" id="1.10.10.10">
    <property type="entry name" value="Winged helix-like DNA-binding domain superfamily/Winged helix DNA-binding domain"/>
    <property type="match status" value="1"/>
</dbReference>
<dbReference type="NCBIfam" id="NF009180">
    <property type="entry name" value="PRK12528.1"/>
    <property type="match status" value="1"/>
</dbReference>
<dbReference type="InterPro" id="IPR013325">
    <property type="entry name" value="RNA_pol_sigma_r2"/>
</dbReference>
<dbReference type="RefSeq" id="WP_108105292.1">
    <property type="nucleotide sequence ID" value="NZ_QASN01000006.1"/>
</dbReference>
<feature type="domain" description="RNA polymerase sigma-70 region 2" evidence="5">
    <location>
        <begin position="18"/>
        <end position="83"/>
    </location>
</feature>
<evidence type="ECO:0000256" key="3">
    <source>
        <dbReference type="ARBA" id="ARBA00023082"/>
    </source>
</evidence>
<keyword evidence="8" id="KW-1185">Reference proteome</keyword>
<dbReference type="Pfam" id="PF04542">
    <property type="entry name" value="Sigma70_r2"/>
    <property type="match status" value="1"/>
</dbReference>
<dbReference type="Pfam" id="PF08281">
    <property type="entry name" value="Sigma70_r4_2"/>
    <property type="match status" value="1"/>
</dbReference>
<evidence type="ECO:0000259" key="5">
    <source>
        <dbReference type="Pfam" id="PF04542"/>
    </source>
</evidence>
<evidence type="ECO:0000313" key="7">
    <source>
        <dbReference type="EMBL" id="PTU75754.1"/>
    </source>
</evidence>
<keyword evidence="3" id="KW-0731">Sigma factor</keyword>
<dbReference type="GO" id="GO:0003677">
    <property type="term" value="F:DNA binding"/>
    <property type="evidence" value="ECO:0007669"/>
    <property type="project" value="InterPro"/>
</dbReference>
<dbReference type="InterPro" id="IPR036388">
    <property type="entry name" value="WH-like_DNA-bd_sf"/>
</dbReference>
<dbReference type="SUPFAM" id="SSF88946">
    <property type="entry name" value="Sigma2 domain of RNA polymerase sigma factors"/>
    <property type="match status" value="1"/>
</dbReference>
<evidence type="ECO:0000256" key="4">
    <source>
        <dbReference type="ARBA" id="ARBA00023163"/>
    </source>
</evidence>
<dbReference type="GO" id="GO:0006352">
    <property type="term" value="P:DNA-templated transcription initiation"/>
    <property type="evidence" value="ECO:0007669"/>
    <property type="project" value="InterPro"/>
</dbReference>
<dbReference type="SUPFAM" id="SSF88659">
    <property type="entry name" value="Sigma3 and sigma4 domains of RNA polymerase sigma factors"/>
    <property type="match status" value="1"/>
</dbReference>
<sequence>MSSRPVVSLPPASPIAELYRGHHGWLLGWLRQRLGCPQNAADLAQDTFVRLLTQRQARSLHEPRAFLATVARGLLVDHYRRASLERAYLEALANLPVAEVPSPETRELMLETLLEIDRLLDGLRPRVREAFLLAQLDGLSYAQIATRMGLSLSSIQQYMTQALSHCYKALYP</sequence>
<evidence type="ECO:0000259" key="6">
    <source>
        <dbReference type="Pfam" id="PF08281"/>
    </source>
</evidence>
<dbReference type="FunFam" id="1.10.10.10:FF:000427">
    <property type="entry name" value="RNA polymerase sigma factor"/>
    <property type="match status" value="1"/>
</dbReference>
<dbReference type="AlphaFoldDB" id="A0A2T5PDF2"/>
<dbReference type="GO" id="GO:0016987">
    <property type="term" value="F:sigma factor activity"/>
    <property type="evidence" value="ECO:0007669"/>
    <property type="project" value="UniProtKB-KW"/>
</dbReference>
<dbReference type="EMBL" id="QASN01000006">
    <property type="protein sequence ID" value="PTU75754.1"/>
    <property type="molecule type" value="Genomic_DNA"/>
</dbReference>
<dbReference type="OrthoDB" id="9797134at2"/>
<name>A0A2T5PDF2_9PSED</name>
<dbReference type="InterPro" id="IPR039425">
    <property type="entry name" value="RNA_pol_sigma-70-like"/>
</dbReference>
<dbReference type="PANTHER" id="PTHR43133">
    <property type="entry name" value="RNA POLYMERASE ECF-TYPE SIGMA FACTO"/>
    <property type="match status" value="1"/>
</dbReference>
<proteinExistence type="inferred from homology"/>
<organism evidence="7 8">
    <name type="scientific">Pseudomonas mangrovi</name>
    <dbReference type="NCBI Taxonomy" id="2161748"/>
    <lineage>
        <taxon>Bacteria</taxon>
        <taxon>Pseudomonadati</taxon>
        <taxon>Pseudomonadota</taxon>
        <taxon>Gammaproteobacteria</taxon>
        <taxon>Pseudomonadales</taxon>
        <taxon>Pseudomonadaceae</taxon>
        <taxon>Pseudomonas</taxon>
    </lineage>
</organism>
<dbReference type="InterPro" id="IPR013249">
    <property type="entry name" value="RNA_pol_sigma70_r4_t2"/>
</dbReference>